<dbReference type="EMBL" id="BTSY01000306">
    <property type="protein sequence ID" value="GMT37865.1"/>
    <property type="molecule type" value="Genomic_DNA"/>
</dbReference>
<evidence type="ECO:0000313" key="1">
    <source>
        <dbReference type="EMBL" id="GMT28783.1"/>
    </source>
</evidence>
<accession>A0AAV5WEK1</accession>
<sequence length="234" mass="26749">MDLTELTDLPRGLNPCPLGLRITDGGNKAHFMFRSCPRYSNKITTFDAGTATWSTSCSLPFDYGEGSMTRVRFARQLSDTKLLFVTDEAKNMFSVMMSRLLLGDSDDDDFDKPPIINRKELAAQREIPGMELGDYAFKTGNFRLHVVEYEDSSLQKISSYEKIEMALDENTGPELLQIFPVKEMPMGFVILRHTYEGHASRIRGYLLRERTRGVQKIKEFSICRYIGSKLVCNW</sequence>
<keyword evidence="3" id="KW-1185">Reference proteome</keyword>
<evidence type="ECO:0000313" key="2">
    <source>
        <dbReference type="EMBL" id="GMT37865.1"/>
    </source>
</evidence>
<dbReference type="Proteomes" id="UP001432322">
    <property type="component" value="Unassembled WGS sequence"/>
</dbReference>
<organism evidence="1 3">
    <name type="scientific">Pristionchus fissidentatus</name>
    <dbReference type="NCBI Taxonomy" id="1538716"/>
    <lineage>
        <taxon>Eukaryota</taxon>
        <taxon>Metazoa</taxon>
        <taxon>Ecdysozoa</taxon>
        <taxon>Nematoda</taxon>
        <taxon>Chromadorea</taxon>
        <taxon>Rhabditida</taxon>
        <taxon>Rhabditina</taxon>
        <taxon>Diplogasteromorpha</taxon>
        <taxon>Diplogasteroidea</taxon>
        <taxon>Neodiplogasteridae</taxon>
        <taxon>Pristionchus</taxon>
    </lineage>
</organism>
<dbReference type="AlphaFoldDB" id="A0AAV5WEK1"/>
<evidence type="ECO:0000313" key="3">
    <source>
        <dbReference type="Proteomes" id="UP001432322"/>
    </source>
</evidence>
<dbReference type="EMBL" id="BTSY01000005">
    <property type="protein sequence ID" value="GMT28783.1"/>
    <property type="molecule type" value="Genomic_DNA"/>
</dbReference>
<name>A0AAV5WEK1_9BILA</name>
<proteinExistence type="predicted"/>
<protein>
    <submittedName>
        <fullName evidence="1">Uncharacterized protein</fullName>
    </submittedName>
</protein>
<comment type="caution">
    <text evidence="1">The sequence shown here is derived from an EMBL/GenBank/DDBJ whole genome shotgun (WGS) entry which is preliminary data.</text>
</comment>
<gene>
    <name evidence="1" type="ORF">PFISCL1PPCAC_20080</name>
    <name evidence="2" type="ORF">PFISCL1PPCAC_29162</name>
</gene>
<reference evidence="1" key="1">
    <citation type="submission" date="2023-10" db="EMBL/GenBank/DDBJ databases">
        <title>Genome assembly of Pristionchus species.</title>
        <authorList>
            <person name="Yoshida K."/>
            <person name="Sommer R.J."/>
        </authorList>
    </citation>
    <scope>NUCLEOTIDE SEQUENCE</scope>
    <source>
        <strain evidence="1">RS5133</strain>
    </source>
</reference>